<dbReference type="InterPro" id="IPR026954">
    <property type="entry name" value="PknH-like_Extracell"/>
</dbReference>
<reference evidence="3 4" key="1">
    <citation type="submission" date="2014-04" db="EMBL/GenBank/DDBJ databases">
        <title>The Genome Sequence of Mycobacterium tuberculosis TKK-01-0051.</title>
        <authorList>
            <consortium name="The Broad Institute Genomics Platform"/>
            <consortium name="The Broad Institute Genome Sequencing Center for Infectious Disease"/>
            <person name="Earl A.M."/>
            <person name="Cohen K."/>
            <person name="Pym A."/>
            <person name="Bishai W."/>
            <person name="Maharaj K."/>
            <person name="Desjardins C."/>
            <person name="Abeel T."/>
            <person name="Young S."/>
            <person name="Zeng Q."/>
            <person name="Gargeya S."/>
            <person name="Abouelleil A."/>
            <person name="Alvarado L."/>
            <person name="Chapman S.B."/>
            <person name="Gainer-Dewar J."/>
            <person name="Goldberg J."/>
            <person name="Griggs A."/>
            <person name="Gujja S."/>
            <person name="Hansen M."/>
            <person name="Howarth C."/>
            <person name="Imamovic A."/>
            <person name="Larimer J."/>
            <person name="Murphy C."/>
            <person name="Naylor J."/>
            <person name="Pearson M."/>
            <person name="Poon T.W."/>
            <person name="Priest M."/>
            <person name="Roberts A."/>
            <person name="Saif S."/>
            <person name="Shea T."/>
            <person name="Sykes S."/>
            <person name="Wortman J."/>
            <person name="Nusbaum C."/>
            <person name="Birren B."/>
        </authorList>
    </citation>
    <scope>NUCLEOTIDE SEQUENCE [LARGE SCALE GENOMIC DNA]</scope>
    <source>
        <strain evidence="3 4">TKK-01-0051</strain>
    </source>
</reference>
<feature type="signal peptide" evidence="1">
    <location>
        <begin position="1"/>
        <end position="25"/>
    </location>
</feature>
<proteinExistence type="predicted"/>
<evidence type="ECO:0000313" key="4">
    <source>
        <dbReference type="Proteomes" id="UP000025947"/>
    </source>
</evidence>
<evidence type="ECO:0000313" key="3">
    <source>
        <dbReference type="EMBL" id="KBZ61260.1"/>
    </source>
</evidence>
<dbReference type="Proteomes" id="UP000025947">
    <property type="component" value="Unassembled WGS sequence"/>
</dbReference>
<dbReference type="HOGENOM" id="CLU_1081063_0_0_11"/>
<organism evidence="3 4">
    <name type="scientific">Mycobacterium [tuberculosis] TKK-01-0051</name>
    <dbReference type="NCBI Taxonomy" id="1324261"/>
    <lineage>
        <taxon>Bacteria</taxon>
        <taxon>Bacillati</taxon>
        <taxon>Actinomycetota</taxon>
        <taxon>Actinomycetes</taxon>
        <taxon>Mycobacteriales</taxon>
        <taxon>Mycobacteriaceae</taxon>
        <taxon>Mycobacterium</taxon>
        <taxon>Mycobacterium avium complex (MAC)</taxon>
    </lineage>
</organism>
<gene>
    <name evidence="3" type="ORF">K875_04211</name>
</gene>
<keyword evidence="4" id="KW-1185">Reference proteome</keyword>
<name>A0A051TWQ8_9MYCO</name>
<dbReference type="RefSeq" id="WP_044486657.1">
    <property type="nucleotide sequence ID" value="NZ_KK328284.1"/>
</dbReference>
<feature type="chain" id="PRO_5038682329" description="PknH-like extracellular domain-containing protein" evidence="1">
    <location>
        <begin position="26"/>
        <end position="247"/>
    </location>
</feature>
<evidence type="ECO:0000256" key="1">
    <source>
        <dbReference type="SAM" id="SignalP"/>
    </source>
</evidence>
<dbReference type="InterPro" id="IPR038232">
    <property type="entry name" value="PknH-like_Extracell_sf"/>
</dbReference>
<accession>A0A051TWQ8</accession>
<comment type="caution">
    <text evidence="3">The sequence shown here is derived from an EMBL/GenBank/DDBJ whole genome shotgun (WGS) entry which is preliminary data.</text>
</comment>
<protein>
    <recommendedName>
        <fullName evidence="2">PknH-like extracellular domain-containing protein</fullName>
    </recommendedName>
</protein>
<dbReference type="EMBL" id="JLXW01000010">
    <property type="protein sequence ID" value="KBZ61260.1"/>
    <property type="molecule type" value="Genomic_DNA"/>
</dbReference>
<dbReference type="PROSITE" id="PS51257">
    <property type="entry name" value="PROKAR_LIPOPROTEIN"/>
    <property type="match status" value="1"/>
</dbReference>
<feature type="domain" description="PknH-like extracellular" evidence="2">
    <location>
        <begin position="39"/>
        <end position="242"/>
    </location>
</feature>
<evidence type="ECO:0000259" key="2">
    <source>
        <dbReference type="Pfam" id="PF14032"/>
    </source>
</evidence>
<sequence>MKSSRRSLAALIAVLLASGCTQTTAGTASLAQSAGRVPAIKRVLFDGTALARLLAQPFQPYPHYSDFGGVDKLGSGWDNGQPADCIGVVHPMQRVTYASAPIQLTAGEMWVHKGDSERVDSVQQGIVALGTAADANALFAKFTAQWRRCDGTTLLVEPIDVWNSDAISDVRVADSVVAATVSMGSGPHGGLNAIPEARALGVKGTYLVEVTVEFSPIYGQADAGNADINSTAIDLTHALMDKLSARG</sequence>
<keyword evidence="1" id="KW-0732">Signal</keyword>
<dbReference type="Pfam" id="PF14032">
    <property type="entry name" value="PknH_C"/>
    <property type="match status" value="1"/>
</dbReference>
<dbReference type="AlphaFoldDB" id="A0A051TWQ8"/>
<dbReference type="Gene3D" id="3.40.1000.70">
    <property type="entry name" value="PknH-like extracellular domain"/>
    <property type="match status" value="1"/>
</dbReference>
<dbReference type="PATRIC" id="fig|1324261.3.peg.4253"/>